<feature type="region of interest" description="Disordered" evidence="1">
    <location>
        <begin position="874"/>
        <end position="903"/>
    </location>
</feature>
<feature type="compositionally biased region" description="Low complexity" evidence="1">
    <location>
        <begin position="259"/>
        <end position="268"/>
    </location>
</feature>
<feature type="region of interest" description="Disordered" evidence="1">
    <location>
        <begin position="714"/>
        <end position="738"/>
    </location>
</feature>
<feature type="compositionally biased region" description="Low complexity" evidence="1">
    <location>
        <begin position="569"/>
        <end position="579"/>
    </location>
</feature>
<feature type="compositionally biased region" description="Low complexity" evidence="1">
    <location>
        <begin position="287"/>
        <end position="299"/>
    </location>
</feature>
<name>A0A060STU9_PYCCI</name>
<evidence type="ECO:0000256" key="1">
    <source>
        <dbReference type="SAM" id="MobiDB-lite"/>
    </source>
</evidence>
<feature type="compositionally biased region" description="Low complexity" evidence="1">
    <location>
        <begin position="242"/>
        <end position="251"/>
    </location>
</feature>
<keyword evidence="2" id="KW-0812">Transmembrane</keyword>
<keyword evidence="4" id="KW-1185">Reference proteome</keyword>
<dbReference type="EMBL" id="CCBP010000283">
    <property type="protein sequence ID" value="CDO75659.1"/>
    <property type="molecule type" value="Genomic_DNA"/>
</dbReference>
<gene>
    <name evidence="3" type="ORF">BN946_scf184941.g12</name>
</gene>
<dbReference type="STRING" id="5643.A0A060STU9"/>
<keyword evidence="2" id="KW-1133">Transmembrane helix</keyword>
<proteinExistence type="predicted"/>
<comment type="caution">
    <text evidence="3">The sequence shown here is derived from an EMBL/GenBank/DDBJ whole genome shotgun (WGS) entry which is preliminary data.</text>
</comment>
<feature type="region of interest" description="Disordered" evidence="1">
    <location>
        <begin position="537"/>
        <end position="594"/>
    </location>
</feature>
<evidence type="ECO:0000313" key="3">
    <source>
        <dbReference type="EMBL" id="CDO75659.1"/>
    </source>
</evidence>
<feature type="region of interest" description="Disordered" evidence="1">
    <location>
        <begin position="660"/>
        <end position="679"/>
    </location>
</feature>
<feature type="region of interest" description="Disordered" evidence="1">
    <location>
        <begin position="367"/>
        <end position="418"/>
    </location>
</feature>
<keyword evidence="2" id="KW-0472">Membrane</keyword>
<feature type="compositionally biased region" description="Polar residues" evidence="1">
    <location>
        <begin position="541"/>
        <end position="550"/>
    </location>
</feature>
<feature type="transmembrane region" description="Helical" evidence="2">
    <location>
        <begin position="30"/>
        <end position="47"/>
    </location>
</feature>
<dbReference type="Proteomes" id="UP000029665">
    <property type="component" value="Unassembled WGS sequence"/>
</dbReference>
<feature type="compositionally biased region" description="Low complexity" evidence="1">
    <location>
        <begin position="874"/>
        <end position="900"/>
    </location>
</feature>
<feature type="compositionally biased region" description="Low complexity" evidence="1">
    <location>
        <begin position="663"/>
        <end position="679"/>
    </location>
</feature>
<feature type="region of interest" description="Disordered" evidence="1">
    <location>
        <begin position="220"/>
        <end position="318"/>
    </location>
</feature>
<feature type="transmembrane region" description="Helical" evidence="2">
    <location>
        <begin position="127"/>
        <end position="144"/>
    </location>
</feature>
<evidence type="ECO:0000313" key="4">
    <source>
        <dbReference type="Proteomes" id="UP000029665"/>
    </source>
</evidence>
<sequence length="1039" mass="112516">MALGGLGAVLLSGHPSLSPSHVISQVDLRSVFFAVVFVIIVLVLAYLTNPSETSFRTYLTEQSFKQHLSRLDDGGQEEGVASDDSGLHFTLSRRIPPGTRKSGSNFDPSSPFHFVSRASVSLRTPKHVFYSFGILTIAAVYPTGRPHARGPGPTITSENIVSSVSDAWFIGAFGRWWRGGVIQSWWHDMLATPKDAERGGSGILDVKALDILDGYEGLPFPTPSRLPSDAAAKLRGTERSTARSTTAAPRSNTPPPLPKSASLPLHAPRNSPATPPKGNAAQVQRHASSPAQAPTSSTPELTRPPAPPMLSYSPSSTSLFDSSPVIAEVLRQISQSKAAVVELSSQLTEFQSSAEKTRAIIQSELEEQRKRKREEDAARAELKTRTKTLEDRKRSAESSKREAEKRLRAAESARDSATARIGKLEAEIGALKTRMNADEEEIVRRKEEGDVKEKETQEELERKRKEIKVAEDVISALNSRAKELEERIAQEEDRLRKAKEQAEIKKQDRSFYPLHVVPAVNEEDITIPSWSATGSYPLPSDAQTLGQPSSDYAPRQQEGFPQPIQPPRSKGSVSSGSGNSDHREPSESPRPARLSLTGISNLRESSQRVISEPESHSQLVIRPPMFPLLSGDVPSALSNRTTSTRFSPFSDTEEVVEEKAFVPASDPASTTSISPTSSSLIPTSLIHSLDGAGSIENVGLSRSFQSADDTVLDRDWRKNTRFPPPPPVESPNSGRAAYTTSPLSLTCPSFDGVDQEDPFEVRLPHMRRRLTSDLMDMQRAALPPSRTNPDPPLPPIGLLNGGRREHDVQDKAVSHRRWFSQQDAAKERKGLNPEAKAFSLNKKSSPSLFNASQMYAHGHSTSYDGVMQNGGPYSSGSLSSLSSHHGSLSTSSSLSIPPSLAHHGADSDTVFSSMFGRAFAPSPEEREALQRALGGSTNTSLERLPTLSEVSSIPSMSMPSSPAHTHAPAASLVSGLNANMGIAVGATGTSNDGAVGLGAGRTHLPPGLSWLQSLPRMRKPKFSPWEDEETKETSVEEGR</sequence>
<dbReference type="AlphaFoldDB" id="A0A060STU9"/>
<organism evidence="3 4">
    <name type="scientific">Pycnoporus cinnabarinus</name>
    <name type="common">Cinnabar-red polypore</name>
    <name type="synonym">Trametes cinnabarina</name>
    <dbReference type="NCBI Taxonomy" id="5643"/>
    <lineage>
        <taxon>Eukaryota</taxon>
        <taxon>Fungi</taxon>
        <taxon>Dikarya</taxon>
        <taxon>Basidiomycota</taxon>
        <taxon>Agaricomycotina</taxon>
        <taxon>Agaricomycetes</taxon>
        <taxon>Polyporales</taxon>
        <taxon>Polyporaceae</taxon>
        <taxon>Trametes</taxon>
    </lineage>
</organism>
<dbReference type="OMA" id="QDRSFYP"/>
<dbReference type="PANTHER" id="PTHR45615">
    <property type="entry name" value="MYOSIN HEAVY CHAIN, NON-MUSCLE"/>
    <property type="match status" value="1"/>
</dbReference>
<feature type="compositionally biased region" description="Basic and acidic residues" evidence="1">
    <location>
        <begin position="367"/>
        <end position="414"/>
    </location>
</feature>
<dbReference type="HOGENOM" id="CLU_330406_0_0_1"/>
<feature type="compositionally biased region" description="Low complexity" evidence="1">
    <location>
        <begin position="309"/>
        <end position="318"/>
    </location>
</feature>
<accession>A0A060STU9</accession>
<feature type="region of interest" description="Disordered" evidence="1">
    <location>
        <begin position="814"/>
        <end position="839"/>
    </location>
</feature>
<dbReference type="OrthoDB" id="2548929at2759"/>
<reference evidence="3" key="1">
    <citation type="submission" date="2014-01" db="EMBL/GenBank/DDBJ databases">
        <title>The genome of the white-rot fungus Pycnoporus cinnabarinus: a basidiomycete model with a versatile arsenal for lignocellulosic biomass breakdown.</title>
        <authorList>
            <person name="Levasseur A."/>
            <person name="Lomascolo A."/>
            <person name="Ruiz-Duenas F.J."/>
            <person name="Uzan E."/>
            <person name="Piumi F."/>
            <person name="Kues U."/>
            <person name="Ram A.F.J."/>
            <person name="Murat C."/>
            <person name="Haon M."/>
            <person name="Benoit I."/>
            <person name="Arfi Y."/>
            <person name="Chevret D."/>
            <person name="Drula E."/>
            <person name="Kwon M.J."/>
            <person name="Gouret P."/>
            <person name="Lesage-Meessen L."/>
            <person name="Lombard V."/>
            <person name="Mariette J."/>
            <person name="Noirot C."/>
            <person name="Park J."/>
            <person name="Patyshakuliyeva A."/>
            <person name="Wieneger R.A.B."/>
            <person name="Wosten H.A.B."/>
            <person name="Martin F."/>
            <person name="Coutinho P.M."/>
            <person name="de Vries R."/>
            <person name="Martinez A.T."/>
            <person name="Klopp C."/>
            <person name="Pontarotti P."/>
            <person name="Henrissat B."/>
            <person name="Record E."/>
        </authorList>
    </citation>
    <scope>NUCLEOTIDE SEQUENCE [LARGE SCALE GENOMIC DNA]</scope>
    <source>
        <strain evidence="3">BRFM137</strain>
    </source>
</reference>
<feature type="region of interest" description="Disordered" evidence="1">
    <location>
        <begin position="1006"/>
        <end position="1039"/>
    </location>
</feature>
<protein>
    <submittedName>
        <fullName evidence="3">Uncharacterized protein</fullName>
    </submittedName>
</protein>
<dbReference type="PANTHER" id="PTHR45615:SF80">
    <property type="entry name" value="GRIP DOMAIN-CONTAINING PROTEIN"/>
    <property type="match status" value="1"/>
</dbReference>
<evidence type="ECO:0000256" key="2">
    <source>
        <dbReference type="SAM" id="Phobius"/>
    </source>
</evidence>